<dbReference type="NCBIfam" id="TIGR01727">
    <property type="entry name" value="oligo_HPY"/>
    <property type="match status" value="1"/>
</dbReference>
<sequence>MSDLLELEDLRVSAGPHEIVRGVDLAVPAGQTVAVVGESGSGKSLTMLSVMGLLSPPLRVSGGHVRLAGWELTGLHERQLREIRGNEVAMIYQDPMTSLNPLMRVGEQVMEAMTAHGVAKAQARERMLDLLARVGIPDPRRTARAYPHEFSGGMRQRVMIASALAMRPKLLIADEPTTALDVTIQQQILALVDELRQELGMTTIWVTHDLGVVARLVDRVVVMYAGHVVEDAPVRQVFAAPQHPYTASLLASLPDPNSDGRGRLATIPGRPPTSTQTITGCPFRPRCAQARDICAVRPELLPRTLPVSPTAAPAAAGGAVAEPAAGGGAAVAVEAATTRVACHVPPAEWR</sequence>
<evidence type="ECO:0000256" key="6">
    <source>
        <dbReference type="ARBA" id="ARBA00022840"/>
    </source>
</evidence>
<dbReference type="AlphaFoldDB" id="A0A8J3VPX8"/>
<dbReference type="InterPro" id="IPR003439">
    <property type="entry name" value="ABC_transporter-like_ATP-bd"/>
</dbReference>
<dbReference type="GO" id="GO:0005524">
    <property type="term" value="F:ATP binding"/>
    <property type="evidence" value="ECO:0007669"/>
    <property type="project" value="UniProtKB-KW"/>
</dbReference>
<dbReference type="PROSITE" id="PS00211">
    <property type="entry name" value="ABC_TRANSPORTER_1"/>
    <property type="match status" value="1"/>
</dbReference>
<evidence type="ECO:0000313" key="10">
    <source>
        <dbReference type="EMBL" id="GIH13886.1"/>
    </source>
</evidence>
<gene>
    <name evidence="10" type="ORF">Raf01_20580</name>
</gene>
<dbReference type="GO" id="GO:0005886">
    <property type="term" value="C:plasma membrane"/>
    <property type="evidence" value="ECO:0007669"/>
    <property type="project" value="UniProtKB-SubCell"/>
</dbReference>
<evidence type="ECO:0000256" key="4">
    <source>
        <dbReference type="ARBA" id="ARBA00022475"/>
    </source>
</evidence>
<dbReference type="PANTHER" id="PTHR43297">
    <property type="entry name" value="OLIGOPEPTIDE TRANSPORT ATP-BINDING PROTEIN APPD"/>
    <property type="match status" value="1"/>
</dbReference>
<dbReference type="GO" id="GO:0015833">
    <property type="term" value="P:peptide transport"/>
    <property type="evidence" value="ECO:0007669"/>
    <property type="project" value="InterPro"/>
</dbReference>
<accession>A0A8J3VPX8</accession>
<evidence type="ECO:0000259" key="9">
    <source>
        <dbReference type="PROSITE" id="PS50893"/>
    </source>
</evidence>
<dbReference type="InterPro" id="IPR050388">
    <property type="entry name" value="ABC_Ni/Peptide_Import"/>
</dbReference>
<dbReference type="FunFam" id="3.40.50.300:FF:000016">
    <property type="entry name" value="Oligopeptide ABC transporter ATP-binding component"/>
    <property type="match status" value="1"/>
</dbReference>
<dbReference type="SUPFAM" id="SSF52540">
    <property type="entry name" value="P-loop containing nucleoside triphosphate hydrolases"/>
    <property type="match status" value="1"/>
</dbReference>
<name>A0A8J3VPX8_9ACTN</name>
<keyword evidence="7" id="KW-0472">Membrane</keyword>
<evidence type="ECO:0000256" key="7">
    <source>
        <dbReference type="ARBA" id="ARBA00023136"/>
    </source>
</evidence>
<keyword evidence="5" id="KW-0547">Nucleotide-binding</keyword>
<dbReference type="Pfam" id="PF08352">
    <property type="entry name" value="oligo_HPY"/>
    <property type="match status" value="1"/>
</dbReference>
<dbReference type="RefSeq" id="WP_239133506.1">
    <property type="nucleotide sequence ID" value="NZ_BONZ01000018.1"/>
</dbReference>
<dbReference type="InterPro" id="IPR013563">
    <property type="entry name" value="Oligopep_ABC_C"/>
</dbReference>
<dbReference type="SMART" id="SM00382">
    <property type="entry name" value="AAA"/>
    <property type="match status" value="1"/>
</dbReference>
<keyword evidence="6 10" id="KW-0067">ATP-binding</keyword>
<reference evidence="10" key="1">
    <citation type="submission" date="2021-01" db="EMBL/GenBank/DDBJ databases">
        <title>Whole genome shotgun sequence of Rugosimonospora africana NBRC 104875.</title>
        <authorList>
            <person name="Komaki H."/>
            <person name="Tamura T."/>
        </authorList>
    </citation>
    <scope>NUCLEOTIDE SEQUENCE</scope>
    <source>
        <strain evidence="10">NBRC 104875</strain>
    </source>
</reference>
<keyword evidence="11" id="KW-1185">Reference proteome</keyword>
<dbReference type="EMBL" id="BONZ01000018">
    <property type="protein sequence ID" value="GIH13886.1"/>
    <property type="molecule type" value="Genomic_DNA"/>
</dbReference>
<evidence type="ECO:0000256" key="2">
    <source>
        <dbReference type="ARBA" id="ARBA00005417"/>
    </source>
</evidence>
<evidence type="ECO:0000256" key="3">
    <source>
        <dbReference type="ARBA" id="ARBA00022448"/>
    </source>
</evidence>
<organism evidence="10 11">
    <name type="scientific">Rugosimonospora africana</name>
    <dbReference type="NCBI Taxonomy" id="556532"/>
    <lineage>
        <taxon>Bacteria</taxon>
        <taxon>Bacillati</taxon>
        <taxon>Actinomycetota</taxon>
        <taxon>Actinomycetes</taxon>
        <taxon>Micromonosporales</taxon>
        <taxon>Micromonosporaceae</taxon>
        <taxon>Rugosimonospora</taxon>
    </lineage>
</organism>
<proteinExistence type="inferred from homology"/>
<dbReference type="Proteomes" id="UP000642748">
    <property type="component" value="Unassembled WGS sequence"/>
</dbReference>
<comment type="subcellular location">
    <subcellularLocation>
        <location evidence="1">Cell membrane</location>
        <topology evidence="1">Peripheral membrane protein</topology>
    </subcellularLocation>
</comment>
<dbReference type="CDD" id="cd03257">
    <property type="entry name" value="ABC_NikE_OppD_transporters"/>
    <property type="match status" value="1"/>
</dbReference>
<dbReference type="InterPro" id="IPR017871">
    <property type="entry name" value="ABC_transporter-like_CS"/>
</dbReference>
<evidence type="ECO:0000256" key="1">
    <source>
        <dbReference type="ARBA" id="ARBA00004202"/>
    </source>
</evidence>
<comment type="similarity">
    <text evidence="2">Belongs to the ABC transporter superfamily.</text>
</comment>
<evidence type="ECO:0000256" key="5">
    <source>
        <dbReference type="ARBA" id="ARBA00022741"/>
    </source>
</evidence>
<keyword evidence="3" id="KW-0813">Transport</keyword>
<evidence type="ECO:0000256" key="8">
    <source>
        <dbReference type="SAM" id="MobiDB-lite"/>
    </source>
</evidence>
<feature type="region of interest" description="Disordered" evidence="8">
    <location>
        <begin position="253"/>
        <end position="281"/>
    </location>
</feature>
<dbReference type="InterPro" id="IPR027417">
    <property type="entry name" value="P-loop_NTPase"/>
</dbReference>
<keyword evidence="4" id="KW-1003">Cell membrane</keyword>
<dbReference type="GO" id="GO:0016887">
    <property type="term" value="F:ATP hydrolysis activity"/>
    <property type="evidence" value="ECO:0007669"/>
    <property type="project" value="InterPro"/>
</dbReference>
<dbReference type="Pfam" id="PF00005">
    <property type="entry name" value="ABC_tran"/>
    <property type="match status" value="1"/>
</dbReference>
<dbReference type="PROSITE" id="PS50893">
    <property type="entry name" value="ABC_TRANSPORTER_2"/>
    <property type="match status" value="1"/>
</dbReference>
<protein>
    <submittedName>
        <fullName evidence="10">Peptide ABC transporter ATP-binding protein</fullName>
    </submittedName>
</protein>
<dbReference type="InterPro" id="IPR003593">
    <property type="entry name" value="AAA+_ATPase"/>
</dbReference>
<evidence type="ECO:0000313" key="11">
    <source>
        <dbReference type="Proteomes" id="UP000642748"/>
    </source>
</evidence>
<comment type="caution">
    <text evidence="10">The sequence shown here is derived from an EMBL/GenBank/DDBJ whole genome shotgun (WGS) entry which is preliminary data.</text>
</comment>
<dbReference type="PANTHER" id="PTHR43297:SF2">
    <property type="entry name" value="DIPEPTIDE TRANSPORT ATP-BINDING PROTEIN DPPD"/>
    <property type="match status" value="1"/>
</dbReference>
<dbReference type="Gene3D" id="3.40.50.300">
    <property type="entry name" value="P-loop containing nucleotide triphosphate hydrolases"/>
    <property type="match status" value="1"/>
</dbReference>
<feature type="domain" description="ABC transporter" evidence="9">
    <location>
        <begin position="5"/>
        <end position="250"/>
    </location>
</feature>